<reference evidence="1" key="1">
    <citation type="submission" date="2020-08" db="EMBL/GenBank/DDBJ databases">
        <title>Genome Sequencing and Pan-Genome Analysis of Migratory bird Vibrio Strains, Inner Mongolia.</title>
        <authorList>
            <person name="Zheng L."/>
        </authorList>
    </citation>
    <scope>NUCLEOTIDE SEQUENCE</scope>
    <source>
        <strain evidence="1">M13F</strain>
    </source>
</reference>
<name>A0A9X0RBS5_VIBME</name>
<evidence type="ECO:0000313" key="1">
    <source>
        <dbReference type="EMBL" id="MBC5853492.1"/>
    </source>
</evidence>
<organism evidence="1 2">
    <name type="scientific">Vibrio metschnikovii</name>
    <dbReference type="NCBI Taxonomy" id="28172"/>
    <lineage>
        <taxon>Bacteria</taxon>
        <taxon>Pseudomonadati</taxon>
        <taxon>Pseudomonadota</taxon>
        <taxon>Gammaproteobacteria</taxon>
        <taxon>Vibrionales</taxon>
        <taxon>Vibrionaceae</taxon>
        <taxon>Vibrio</taxon>
    </lineage>
</organism>
<proteinExistence type="predicted"/>
<keyword evidence="2" id="KW-1185">Reference proteome</keyword>
<evidence type="ECO:0000313" key="2">
    <source>
        <dbReference type="Proteomes" id="UP000615796"/>
    </source>
</evidence>
<sequence>MRIKLDIKSNAIDSFNEALAKLESAQNGDEKGYKFTILHLSHAIELVLKMYLQSLDENLVFSKCYKKVKQRASEKKIDLLAAYYELEKEDFDFEAVVAGHDNPFTVNVSDVLAIAKHETCSITGNHFVDQDFIDDIDWMKGIRNAIEHFQFEFTVKEVRLCIGRLVRGLDEFADVFSLFNLEKEVGKHCYETFKVLADEYEHALAEAHIDVHEAKEALFRGTRPKHQMFIEWNEYYCEECHNETIIPDSESPTGYKCTFCGNEESGQIEVDCDVCGLPWANEEMSYWDENLVNVCPRCEDPEAW</sequence>
<dbReference type="EMBL" id="JACRUP010000065">
    <property type="protein sequence ID" value="MBC5853492.1"/>
    <property type="molecule type" value="Genomic_DNA"/>
</dbReference>
<dbReference type="RefSeq" id="WP_187027538.1">
    <property type="nucleotide sequence ID" value="NZ_JACRUP010000065.1"/>
</dbReference>
<dbReference type="Proteomes" id="UP000615796">
    <property type="component" value="Unassembled WGS sequence"/>
</dbReference>
<protein>
    <submittedName>
        <fullName evidence="1">Uncharacterized protein</fullName>
    </submittedName>
</protein>
<comment type="caution">
    <text evidence="1">The sequence shown here is derived from an EMBL/GenBank/DDBJ whole genome shotgun (WGS) entry which is preliminary data.</text>
</comment>
<gene>
    <name evidence="1" type="ORF">H8Q88_21745</name>
</gene>
<dbReference type="AlphaFoldDB" id="A0A9X0RBS5"/>
<accession>A0A9X0RBS5</accession>